<protein>
    <recommendedName>
        <fullName evidence="5">Gfo/Idh/MocA family oxidoreductase</fullName>
    </recommendedName>
</protein>
<dbReference type="Gene3D" id="3.40.50.720">
    <property type="entry name" value="NAD(P)-binding Rossmann-like Domain"/>
    <property type="match status" value="1"/>
</dbReference>
<dbReference type="SUPFAM" id="SSF51735">
    <property type="entry name" value="NAD(P)-binding Rossmann-fold domains"/>
    <property type="match status" value="1"/>
</dbReference>
<dbReference type="OrthoDB" id="9781966at2"/>
<evidence type="ECO:0008006" key="5">
    <source>
        <dbReference type="Google" id="ProtNLM"/>
    </source>
</evidence>
<dbReference type="Proteomes" id="UP000196053">
    <property type="component" value="Chromosome I"/>
</dbReference>
<feature type="domain" description="Gfo/Idh/MocA-like oxidoreductase N-terminal" evidence="1">
    <location>
        <begin position="4"/>
        <end position="124"/>
    </location>
</feature>
<keyword evidence="4" id="KW-1185">Reference proteome</keyword>
<dbReference type="GO" id="GO:0000166">
    <property type="term" value="F:nucleotide binding"/>
    <property type="evidence" value="ECO:0007669"/>
    <property type="project" value="InterPro"/>
</dbReference>
<dbReference type="InterPro" id="IPR036291">
    <property type="entry name" value="NAD(P)-bd_dom_sf"/>
</dbReference>
<dbReference type="KEGG" id="hsd:SD1D_0612"/>
<evidence type="ECO:0000259" key="2">
    <source>
        <dbReference type="Pfam" id="PF22725"/>
    </source>
</evidence>
<organism evidence="3 4">
    <name type="scientific">Herbinix luporum</name>
    <dbReference type="NCBI Taxonomy" id="1679721"/>
    <lineage>
        <taxon>Bacteria</taxon>
        <taxon>Bacillati</taxon>
        <taxon>Bacillota</taxon>
        <taxon>Clostridia</taxon>
        <taxon>Lachnospirales</taxon>
        <taxon>Lachnospiraceae</taxon>
        <taxon>Herbinix</taxon>
    </lineage>
</organism>
<gene>
    <name evidence="3" type="ORF">SD1D_0612</name>
</gene>
<dbReference type="InterPro" id="IPR052515">
    <property type="entry name" value="Gfo/Idh/MocA_Oxidoreductase"/>
</dbReference>
<sequence length="392" mass="44852">MNKVRIGIIGIGNIGSAHALNIFNGKIKGLELTALCDIDPNRFKWAKNTFGMQIPLYSDYRLLLKSGLVDAILIATPHSLHPFIAMDGFRANLHVLTEKPAGIDTFHVRQMNKAAKESGKIYAIMYNQRTNPLFARLKSMVEEGKLGEIKRFTWIVSNWYRTQAYYNSGTWRGSWSGEGGGVLMNQCPHNLDIWQWITGMPVKIRAFCKYGHYHNITVEDDVTIVAEYANKATAVFITSTGEYPGTNRMEYIGTKGKVIIEEGILKFYSLESDEREIRFTTDAASPNIDVYYEEFKQTEPESGHIGILQNFTDAILYNKDLLAPGYEGINGLTISNAAYMSDWLDSWIDLPLDEELYRRLLKEKQEKEVTIKKQAFKENLNGKYNERWQVRW</sequence>
<dbReference type="InterPro" id="IPR055170">
    <property type="entry name" value="GFO_IDH_MocA-like_dom"/>
</dbReference>
<dbReference type="Pfam" id="PF01408">
    <property type="entry name" value="GFO_IDH_MocA"/>
    <property type="match status" value="1"/>
</dbReference>
<dbReference type="Pfam" id="PF22725">
    <property type="entry name" value="GFO_IDH_MocA_C3"/>
    <property type="match status" value="1"/>
</dbReference>
<reference evidence="4" key="1">
    <citation type="submission" date="2015-09" db="EMBL/GenBank/DDBJ databases">
        <authorList>
            <person name="Wibberg D."/>
        </authorList>
    </citation>
    <scope>NUCLEOTIDE SEQUENCE [LARGE SCALE GENOMIC DNA]</scope>
    <source>
        <strain evidence="4">SD1D</strain>
    </source>
</reference>
<evidence type="ECO:0000259" key="1">
    <source>
        <dbReference type="Pfam" id="PF01408"/>
    </source>
</evidence>
<dbReference type="PANTHER" id="PTHR43249:SF1">
    <property type="entry name" value="D-GLUCOSIDE 3-DEHYDROGENASE"/>
    <property type="match status" value="1"/>
</dbReference>
<dbReference type="EMBL" id="LN879430">
    <property type="protein sequence ID" value="CUH92163.1"/>
    <property type="molecule type" value="Genomic_DNA"/>
</dbReference>
<dbReference type="SUPFAM" id="SSF55347">
    <property type="entry name" value="Glyceraldehyde-3-phosphate dehydrogenase-like, C-terminal domain"/>
    <property type="match status" value="1"/>
</dbReference>
<dbReference type="PANTHER" id="PTHR43249">
    <property type="entry name" value="UDP-N-ACETYL-2-AMINO-2-DEOXY-D-GLUCURONATE OXIDASE"/>
    <property type="match status" value="1"/>
</dbReference>
<dbReference type="AlphaFoldDB" id="A0A0K8J4D5"/>
<evidence type="ECO:0000313" key="3">
    <source>
        <dbReference type="EMBL" id="CUH92163.1"/>
    </source>
</evidence>
<dbReference type="Gene3D" id="3.30.360.10">
    <property type="entry name" value="Dihydrodipicolinate Reductase, domain 2"/>
    <property type="match status" value="1"/>
</dbReference>
<name>A0A0K8J4D5_9FIRM</name>
<dbReference type="RefSeq" id="WP_058257556.1">
    <property type="nucleotide sequence ID" value="NZ_DUPS01000033.1"/>
</dbReference>
<dbReference type="InterPro" id="IPR000683">
    <property type="entry name" value="Gfo/Idh/MocA-like_OxRdtase_N"/>
</dbReference>
<feature type="domain" description="GFO/IDH/MocA-like oxidoreductase" evidence="2">
    <location>
        <begin position="134"/>
        <end position="258"/>
    </location>
</feature>
<accession>A0A0K8J4D5</accession>
<evidence type="ECO:0000313" key="4">
    <source>
        <dbReference type="Proteomes" id="UP000196053"/>
    </source>
</evidence>
<proteinExistence type="predicted"/>